<evidence type="ECO:0000256" key="5">
    <source>
        <dbReference type="ARBA" id="ARBA00022553"/>
    </source>
</evidence>
<dbReference type="GO" id="GO:0009298">
    <property type="term" value="P:GDP-mannose biosynthetic process"/>
    <property type="evidence" value="ECO:0007669"/>
    <property type="project" value="TreeGrafter"/>
</dbReference>
<evidence type="ECO:0000259" key="16">
    <source>
        <dbReference type="Pfam" id="PF00483"/>
    </source>
</evidence>
<dbReference type="EnsemblBacteria" id="CAK09163">
    <property type="protein sequence ID" value="CAK09163"/>
    <property type="gene ID" value="RL3674"/>
</dbReference>
<comment type="cofactor">
    <cofactor evidence="1">
        <name>Mg(2+)</name>
        <dbReference type="ChEBI" id="CHEBI:18420"/>
    </cofactor>
</comment>
<dbReference type="CDD" id="cd03088">
    <property type="entry name" value="ManB"/>
    <property type="match status" value="1"/>
</dbReference>
<dbReference type="KEGG" id="rle:RL3674"/>
<protein>
    <recommendedName>
        <fullName evidence="4">mannose-1-phosphate guanylyltransferase</fullName>
        <ecNumber evidence="4">2.7.7.13</ecNumber>
    </recommendedName>
</protein>
<dbReference type="eggNOG" id="COG0662">
    <property type="taxonomic scope" value="Bacteria"/>
</dbReference>
<dbReference type="InterPro" id="IPR029044">
    <property type="entry name" value="Nucleotide-diphossugar_trans"/>
</dbReference>
<dbReference type="SUPFAM" id="SSF53448">
    <property type="entry name" value="Nucleotide-diphospho-sugar transferases"/>
    <property type="match status" value="1"/>
</dbReference>
<dbReference type="SUPFAM" id="SSF51182">
    <property type="entry name" value="RmlC-like cupins"/>
    <property type="match status" value="1"/>
</dbReference>
<dbReference type="InterPro" id="IPR016066">
    <property type="entry name" value="A-D-PHexomutase_CS"/>
</dbReference>
<dbReference type="AlphaFoldDB" id="Q1MD16"/>
<dbReference type="InterPro" id="IPR049577">
    <property type="entry name" value="GMPP_N"/>
</dbReference>
<evidence type="ECO:0000256" key="3">
    <source>
        <dbReference type="ARBA" id="ARBA00010231"/>
    </source>
</evidence>
<organism evidence="21 22">
    <name type="scientific">Rhizobium johnstonii (strain DSM 114642 / LMG 32736 / 3841)</name>
    <name type="common">Rhizobium leguminosarum bv. viciae</name>
    <dbReference type="NCBI Taxonomy" id="216596"/>
    <lineage>
        <taxon>Bacteria</taxon>
        <taxon>Pseudomonadati</taxon>
        <taxon>Pseudomonadota</taxon>
        <taxon>Alphaproteobacteria</taxon>
        <taxon>Hyphomicrobiales</taxon>
        <taxon>Rhizobiaceae</taxon>
        <taxon>Rhizobium/Agrobacterium group</taxon>
        <taxon>Rhizobium</taxon>
        <taxon>Rhizobium johnstonii</taxon>
    </lineage>
</organism>
<dbReference type="GO" id="GO:0016868">
    <property type="term" value="F:intramolecular phosphotransferase activity"/>
    <property type="evidence" value="ECO:0007669"/>
    <property type="project" value="InterPro"/>
</dbReference>
<dbReference type="EC" id="2.7.7.13" evidence="4"/>
<dbReference type="Gene3D" id="3.90.550.10">
    <property type="entry name" value="Spore Coat Polysaccharide Biosynthesis Protein SpsA, Chain A"/>
    <property type="match status" value="1"/>
</dbReference>
<keyword evidence="7" id="KW-0548">Nucleotidyltransferase</keyword>
<dbReference type="InterPro" id="IPR014710">
    <property type="entry name" value="RmlC-like_jellyroll"/>
</dbReference>
<dbReference type="CDD" id="cd02213">
    <property type="entry name" value="cupin_PMI_typeII_C"/>
    <property type="match status" value="1"/>
</dbReference>
<keyword evidence="11" id="KW-0342">GTP-binding</keyword>
<evidence type="ECO:0000256" key="4">
    <source>
        <dbReference type="ARBA" id="ARBA00012387"/>
    </source>
</evidence>
<keyword evidence="8" id="KW-0479">Metal-binding</keyword>
<proteinExistence type="inferred from homology"/>
<feature type="domain" description="Alpha-D-phosphohexomutase C-terminal" evidence="15">
    <location>
        <begin position="437"/>
        <end position="482"/>
    </location>
</feature>
<evidence type="ECO:0000256" key="13">
    <source>
        <dbReference type="ARBA" id="ARBA00047343"/>
    </source>
</evidence>
<feature type="domain" description="Mannose-6-phosphate isomerase type II C-terminal" evidence="17">
    <location>
        <begin position="871"/>
        <end position="981"/>
    </location>
</feature>
<dbReference type="InterPro" id="IPR005835">
    <property type="entry name" value="NTP_transferase_dom"/>
</dbReference>
<evidence type="ECO:0000256" key="11">
    <source>
        <dbReference type="ARBA" id="ARBA00023134"/>
    </source>
</evidence>
<dbReference type="eggNOG" id="COG1109">
    <property type="taxonomic scope" value="Bacteria"/>
</dbReference>
<dbReference type="Pfam" id="PF00483">
    <property type="entry name" value="NTP_transferase"/>
    <property type="match status" value="1"/>
</dbReference>
<feature type="domain" description="Alpha-D-phosphohexomutase alpha/beta/alpha" evidence="20">
    <location>
        <begin position="287"/>
        <end position="394"/>
    </location>
</feature>
<evidence type="ECO:0000256" key="7">
    <source>
        <dbReference type="ARBA" id="ARBA00022695"/>
    </source>
</evidence>
<dbReference type="InterPro" id="IPR001538">
    <property type="entry name" value="Man6P_isomerase-2_C"/>
</dbReference>
<evidence type="ECO:0000256" key="12">
    <source>
        <dbReference type="ARBA" id="ARBA00023235"/>
    </source>
</evidence>
<dbReference type="InterPro" id="IPR006375">
    <property type="entry name" value="Man1P_GuaTrfase/Man6P_Isoase"/>
</dbReference>
<feature type="domain" description="Nucleotidyl transferase" evidence="16">
    <location>
        <begin position="519"/>
        <end position="796"/>
    </location>
</feature>
<evidence type="ECO:0000256" key="14">
    <source>
        <dbReference type="RuleBase" id="RU004190"/>
    </source>
</evidence>
<dbReference type="InterPro" id="IPR005846">
    <property type="entry name" value="A-D-PHexomutase_a/b/a-III"/>
</dbReference>
<dbReference type="SUPFAM" id="SSF55957">
    <property type="entry name" value="Phosphoglucomutase, C-terminal domain"/>
    <property type="match status" value="1"/>
</dbReference>
<dbReference type="NCBIfam" id="TIGR01479">
    <property type="entry name" value="GMP_PMI"/>
    <property type="match status" value="1"/>
</dbReference>
<dbReference type="Gene3D" id="2.60.120.10">
    <property type="entry name" value="Jelly Rolls"/>
    <property type="match status" value="1"/>
</dbReference>
<evidence type="ECO:0000256" key="10">
    <source>
        <dbReference type="ARBA" id="ARBA00022842"/>
    </source>
</evidence>
<accession>Q1MD16</accession>
<evidence type="ECO:0000256" key="6">
    <source>
        <dbReference type="ARBA" id="ARBA00022679"/>
    </source>
</evidence>
<keyword evidence="6" id="KW-0808">Transferase</keyword>
<dbReference type="InterPro" id="IPR051161">
    <property type="entry name" value="Mannose-6P_isomerase_type2"/>
</dbReference>
<dbReference type="InterPro" id="IPR011051">
    <property type="entry name" value="RmlC_Cupin_sf"/>
</dbReference>
<keyword evidence="22" id="KW-1185">Reference proteome</keyword>
<dbReference type="InterPro" id="IPR036900">
    <property type="entry name" value="A-D-PHexomutase_C_sf"/>
</dbReference>
<dbReference type="FunFam" id="3.90.550.10:FF:000046">
    <property type="entry name" value="Mannose-1-phosphate guanylyltransferase (GDP)"/>
    <property type="match status" value="1"/>
</dbReference>
<dbReference type="GO" id="GO:0000271">
    <property type="term" value="P:polysaccharide biosynthetic process"/>
    <property type="evidence" value="ECO:0007669"/>
    <property type="project" value="InterPro"/>
</dbReference>
<dbReference type="Gene3D" id="3.40.120.10">
    <property type="entry name" value="Alpha-D-Glucose-1,6-Bisphosphate, subunit A, domain 3"/>
    <property type="match status" value="3"/>
</dbReference>
<comment type="catalytic activity">
    <reaction evidence="13">
        <text>alpha-D-mannose 1-phosphate + GTP + H(+) = GDP-alpha-D-mannose + diphosphate</text>
        <dbReference type="Rhea" id="RHEA:15229"/>
        <dbReference type="ChEBI" id="CHEBI:15378"/>
        <dbReference type="ChEBI" id="CHEBI:33019"/>
        <dbReference type="ChEBI" id="CHEBI:37565"/>
        <dbReference type="ChEBI" id="CHEBI:57527"/>
        <dbReference type="ChEBI" id="CHEBI:58409"/>
        <dbReference type="EC" id="2.7.7.13"/>
    </reaction>
</comment>
<keyword evidence="9" id="KW-0547">Nucleotide-binding</keyword>
<reference evidence="21 22" key="1">
    <citation type="journal article" date="2006" name="Genome Biol.">
        <title>The genome of Rhizobium leguminosarum has recognizable core and accessory components.</title>
        <authorList>
            <person name="Young J.W."/>
            <person name="Crossman L.C."/>
            <person name="Johnston A.W.B."/>
            <person name="Thomson N.R."/>
            <person name="Ghazoui Z.F."/>
            <person name="Hull K.H."/>
            <person name="Wexler M."/>
            <person name="Curson A.R.J."/>
            <person name="Todd J.D."/>
            <person name="Poole P.S."/>
            <person name="Mauchline T.H."/>
            <person name="East A.K."/>
            <person name="Quail M.A."/>
            <person name="Churcher C."/>
            <person name="Arrowsmith C."/>
            <person name="Cherevach A."/>
            <person name="Chillingworth T."/>
            <person name="Clarke K."/>
            <person name="Cronin A."/>
            <person name="Davis P."/>
            <person name="Fraser A."/>
            <person name="Hance Z."/>
            <person name="Hauser H."/>
            <person name="Jagels K."/>
            <person name="Moule S."/>
            <person name="Mungall K."/>
            <person name="Norbertczak H."/>
            <person name="Rabbinowitsch E."/>
            <person name="Sanders M."/>
            <person name="Simmonds M."/>
            <person name="Whitehead S."/>
            <person name="Parkhill J."/>
        </authorList>
    </citation>
    <scope>NUCLEOTIDE SEQUENCE [LARGE SCALE GENOMIC DNA]</scope>
    <source>
        <strain evidence="22">DSM 114642 / LMG 32736 / 3841</strain>
    </source>
</reference>
<feature type="domain" description="Alpha-D-phosphohexomutase alpha/beta/alpha" evidence="18">
    <location>
        <begin position="25"/>
        <end position="157"/>
    </location>
</feature>
<dbReference type="InterPro" id="IPR005843">
    <property type="entry name" value="A-D-PHexomutase_C"/>
</dbReference>
<dbReference type="PANTHER" id="PTHR46390:SF1">
    <property type="entry name" value="MANNOSE-1-PHOSPHATE GUANYLYLTRANSFERASE"/>
    <property type="match status" value="1"/>
</dbReference>
<keyword evidence="12 21" id="KW-0413">Isomerase</keyword>
<evidence type="ECO:0000256" key="9">
    <source>
        <dbReference type="ARBA" id="ARBA00022741"/>
    </source>
</evidence>
<evidence type="ECO:0000259" key="19">
    <source>
        <dbReference type="Pfam" id="PF02879"/>
    </source>
</evidence>
<sequence>MALVFTPAGGLSRTLIVKSEPCLPMKFGTSGLRGLSVDLKGRASALYATAFGKYLLQTGKARAGDVILIGRDFRDSSPEISGNCAGALAALGFRIFDCGTVPTPALALYGLESNAAGLMVTGSHIPADRNGIKFYRPDGEIDKSDEAAITALAAEIERTGETVTQAPAETEEHEAICRQLFFERNAALLPQGALSGLKIGVYQHSSVARDLLVDVLAHYGAEITALGRSESFIPVDTEAVSDETITLMKRWVSEHKFDAIVSTDGDGDRPLVADETGTPLRGDLLGLVAANFLGAGTVVTPVTSNSGIEAAGSFAVRRTRVGSPFVISGMEEAVAAGKDHVMGFEANGGLLTATAFDINGRNVRALPTRDCFIPMLAILSLAATRKQPLSAVAASYHLPFAAADRLENFPVETSAALMQYLRATDENLSAFLQPIGEVATKSDIDGLRVTLKDGRIIHFRPSGNAPEMRCYVEAESETAALDLLTAGLTRIRDWAETPAKHATNTLFSRNPPMTQKIVPVIMAGGKGTRLWPLSRATAPKQFIQFVGDKTLFQETLDRVSNPDLYEAAIVVTNEEFRFLVAEQARALTIPLAAVLLEPVARNTAAAVAAAATLAGELFGKNTIIQMLASDHEILADETYFDCIRIARDAAADGKLVTFGITPTEPATGYGYIEIGDALKNGAHKVKRFIEKPALEKAEQMLADGGFYWNSGIFMFPVTELIAELQEYAPDVLKAASKAVSKASRDLDFTRLDADHFAKSPDISIDYAIMEKTSKAAVVPSPFKWSDMGSWDAVWKSGTRDDNGNVAAANTTVVNTRNSLVMTHGVHLAVQGMEDVAVIASEDAVYVGPLKDSQNVGQLVKMLASSSATAKFAETHPTSYRPWGGYTSIFNGDRFQVKRIFVTPGKKLSLQKHHHRSEHWIVVKGTAEVTVGENVRMLRENESVYIPLGEVHRLANPGKILLELIEVQTGSYLGEDDIIRIVDEFGRT</sequence>
<evidence type="ECO:0000256" key="8">
    <source>
        <dbReference type="ARBA" id="ARBA00022723"/>
    </source>
</evidence>
<dbReference type="Pfam" id="PF00408">
    <property type="entry name" value="PGM_PMM_IV"/>
    <property type="match status" value="1"/>
</dbReference>
<evidence type="ECO:0000313" key="22">
    <source>
        <dbReference type="Proteomes" id="UP000006575"/>
    </source>
</evidence>
<dbReference type="GO" id="GO:0005525">
    <property type="term" value="F:GTP binding"/>
    <property type="evidence" value="ECO:0007669"/>
    <property type="project" value="UniProtKB-KW"/>
</dbReference>
<keyword evidence="10" id="KW-0460">Magnesium</keyword>
<dbReference type="FunFam" id="2.60.120.10:FF:000032">
    <property type="entry name" value="Mannose-1-phosphate guanylyltransferase/mannose-6-phosphate isomerase"/>
    <property type="match status" value="1"/>
</dbReference>
<dbReference type="CDD" id="cd02509">
    <property type="entry name" value="GDP-M1P_Guanylyltransferase"/>
    <property type="match status" value="1"/>
</dbReference>
<dbReference type="Gene3D" id="3.30.310.50">
    <property type="entry name" value="Alpha-D-phosphohexomutase, C-terminal domain"/>
    <property type="match status" value="1"/>
</dbReference>
<dbReference type="PROSITE" id="PS00710">
    <property type="entry name" value="PGM_PMM"/>
    <property type="match status" value="1"/>
</dbReference>
<dbReference type="Pfam" id="PF02880">
    <property type="entry name" value="PGM_PMM_III"/>
    <property type="match status" value="1"/>
</dbReference>
<evidence type="ECO:0000256" key="1">
    <source>
        <dbReference type="ARBA" id="ARBA00001946"/>
    </source>
</evidence>
<keyword evidence="5" id="KW-0597">Phosphoprotein</keyword>
<dbReference type="InterPro" id="IPR005845">
    <property type="entry name" value="A-D-PHexomutase_a/b/a-II"/>
</dbReference>
<dbReference type="Proteomes" id="UP000006575">
    <property type="component" value="Chromosome"/>
</dbReference>
<evidence type="ECO:0000313" key="21">
    <source>
        <dbReference type="EMBL" id="CAK09163.1"/>
    </source>
</evidence>
<dbReference type="HOGENOM" id="CLU_012400_0_0_5"/>
<dbReference type="Pfam" id="PF02879">
    <property type="entry name" value="PGM_PMM_II"/>
    <property type="match status" value="1"/>
</dbReference>
<gene>
    <name evidence="21" type="ordered locus">RL3674</name>
</gene>
<evidence type="ECO:0000259" key="18">
    <source>
        <dbReference type="Pfam" id="PF02878"/>
    </source>
</evidence>
<dbReference type="Pfam" id="PF02878">
    <property type="entry name" value="PGM_PMM_I"/>
    <property type="match status" value="1"/>
</dbReference>
<dbReference type="InterPro" id="IPR016055">
    <property type="entry name" value="A-D-PHexomutase_a/b/a-I/II/III"/>
</dbReference>
<comment type="similarity">
    <text evidence="2 14">Belongs to the mannose-6-phosphate isomerase type 2 family.</text>
</comment>
<dbReference type="EMBL" id="AM236080">
    <property type="protein sequence ID" value="CAK09163.1"/>
    <property type="molecule type" value="Genomic_DNA"/>
</dbReference>
<dbReference type="InterPro" id="IPR005844">
    <property type="entry name" value="A-D-PHexomutase_a/b/a-I"/>
</dbReference>
<evidence type="ECO:0000259" key="17">
    <source>
        <dbReference type="Pfam" id="PF01050"/>
    </source>
</evidence>
<dbReference type="Pfam" id="PF01050">
    <property type="entry name" value="MannoseP_isomer"/>
    <property type="match status" value="1"/>
</dbReference>
<evidence type="ECO:0000259" key="20">
    <source>
        <dbReference type="Pfam" id="PF02880"/>
    </source>
</evidence>
<dbReference type="SUPFAM" id="SSF53738">
    <property type="entry name" value="Phosphoglucomutase, first 3 domains"/>
    <property type="match status" value="3"/>
</dbReference>
<dbReference type="PANTHER" id="PTHR46390">
    <property type="entry name" value="MANNOSE-1-PHOSPHATE GUANYLYLTRANSFERASE"/>
    <property type="match status" value="1"/>
</dbReference>
<evidence type="ECO:0000259" key="15">
    <source>
        <dbReference type="Pfam" id="PF00408"/>
    </source>
</evidence>
<name>Q1MD16_RHIJ3</name>
<dbReference type="GO" id="GO:0004475">
    <property type="term" value="F:mannose-1-phosphate guanylyltransferase (GTP) activity"/>
    <property type="evidence" value="ECO:0007669"/>
    <property type="project" value="UniProtKB-EC"/>
</dbReference>
<dbReference type="GO" id="GO:0000287">
    <property type="term" value="F:magnesium ion binding"/>
    <property type="evidence" value="ECO:0007669"/>
    <property type="project" value="InterPro"/>
</dbReference>
<comment type="similarity">
    <text evidence="3">Belongs to the phosphohexose mutase family.</text>
</comment>
<evidence type="ECO:0000256" key="2">
    <source>
        <dbReference type="ARBA" id="ARBA00006115"/>
    </source>
</evidence>
<dbReference type="eggNOG" id="COG0836">
    <property type="taxonomic scope" value="Bacteria"/>
</dbReference>
<feature type="domain" description="Alpha-D-phosphohexomutase alpha/beta/alpha" evidence="19">
    <location>
        <begin position="195"/>
        <end position="277"/>
    </location>
</feature>